<feature type="domain" description="Acyl-CoA dehydrogenase/oxidase N-terminal" evidence="9">
    <location>
        <begin position="8"/>
        <end position="120"/>
    </location>
</feature>
<feature type="domain" description="Acyl-CoA dehydrogenase/oxidase C-terminal" evidence="7">
    <location>
        <begin position="230"/>
        <end position="383"/>
    </location>
</feature>
<dbReference type="Gene3D" id="2.40.110.10">
    <property type="entry name" value="Butyryl-CoA Dehydrogenase, subunit A, domain 2"/>
    <property type="match status" value="1"/>
</dbReference>
<dbReference type="PANTHER" id="PTHR43292:SF3">
    <property type="entry name" value="ACYL-COA DEHYDROGENASE FADE29"/>
    <property type="match status" value="1"/>
</dbReference>
<evidence type="ECO:0000259" key="7">
    <source>
        <dbReference type="Pfam" id="PF00441"/>
    </source>
</evidence>
<evidence type="ECO:0000259" key="8">
    <source>
        <dbReference type="Pfam" id="PF02770"/>
    </source>
</evidence>
<dbReference type="Gene3D" id="1.20.140.10">
    <property type="entry name" value="Butyryl-CoA Dehydrogenase, subunit A, domain 3"/>
    <property type="match status" value="1"/>
</dbReference>
<comment type="cofactor">
    <cofactor evidence="1 6">
        <name>FAD</name>
        <dbReference type="ChEBI" id="CHEBI:57692"/>
    </cofactor>
</comment>
<comment type="similarity">
    <text evidence="2 6">Belongs to the acyl-CoA dehydrogenase family.</text>
</comment>
<dbReference type="PANTHER" id="PTHR43292">
    <property type="entry name" value="ACYL-COA DEHYDROGENASE"/>
    <property type="match status" value="1"/>
</dbReference>
<dbReference type="InterPro" id="IPR009075">
    <property type="entry name" value="AcylCo_DH/oxidase_C"/>
</dbReference>
<gene>
    <name evidence="10" type="ORF">GWK16_24560</name>
</gene>
<proteinExistence type="inferred from homology"/>
<dbReference type="Proteomes" id="UP000548582">
    <property type="component" value="Unassembled WGS sequence"/>
</dbReference>
<keyword evidence="4 6" id="KW-0274">FAD</keyword>
<dbReference type="InterPro" id="IPR013786">
    <property type="entry name" value="AcylCoA_DH/ox_N"/>
</dbReference>
<dbReference type="InterPro" id="IPR036250">
    <property type="entry name" value="AcylCo_DH-like_C"/>
</dbReference>
<dbReference type="InterPro" id="IPR037069">
    <property type="entry name" value="AcylCoA_DH/ox_N_sf"/>
</dbReference>
<dbReference type="InterPro" id="IPR052161">
    <property type="entry name" value="Mycobact_Acyl-CoA_DH"/>
</dbReference>
<dbReference type="GO" id="GO:0050660">
    <property type="term" value="F:flavin adenine dinucleotide binding"/>
    <property type="evidence" value="ECO:0007669"/>
    <property type="project" value="InterPro"/>
</dbReference>
<keyword evidence="5 6" id="KW-0560">Oxidoreductase</keyword>
<dbReference type="Gene3D" id="1.10.540.10">
    <property type="entry name" value="Acyl-CoA dehydrogenase/oxidase, N-terminal domain"/>
    <property type="match status" value="1"/>
</dbReference>
<keyword evidence="11" id="KW-1185">Reference proteome</keyword>
<dbReference type="AlphaFoldDB" id="A0A848EM29"/>
<accession>A0A848EM29</accession>
<evidence type="ECO:0000256" key="2">
    <source>
        <dbReference type="ARBA" id="ARBA00009347"/>
    </source>
</evidence>
<evidence type="ECO:0000313" key="11">
    <source>
        <dbReference type="Proteomes" id="UP000548582"/>
    </source>
</evidence>
<dbReference type="InterPro" id="IPR006091">
    <property type="entry name" value="Acyl-CoA_Oxase/DH_mid-dom"/>
</dbReference>
<feature type="domain" description="Acyl-CoA oxidase/dehydrogenase middle" evidence="8">
    <location>
        <begin position="124"/>
        <end position="218"/>
    </location>
</feature>
<dbReference type="RefSeq" id="WP_170056620.1">
    <property type="nucleotide sequence ID" value="NZ_JABBKX010000017.1"/>
</dbReference>
<dbReference type="Pfam" id="PF00441">
    <property type="entry name" value="Acyl-CoA_dh_1"/>
    <property type="match status" value="1"/>
</dbReference>
<dbReference type="Pfam" id="PF02770">
    <property type="entry name" value="Acyl-CoA_dh_M"/>
    <property type="match status" value="1"/>
</dbReference>
<comment type="caution">
    <text evidence="10">The sequence shown here is derived from an EMBL/GenBank/DDBJ whole genome shotgun (WGS) entry which is preliminary data.</text>
</comment>
<sequence>MDLRFSAAENAFRDEVREWLFANRPKETRPTDGLPMRAFDLDWQRRQYDGGWAGLAWPKEHGGCGASLVEQLIWYEECARANAPLQGCLTVALNHGGPTLIARGSEAQKAFHLPQILRGEVVWCQGFSEPGSGSDLASLRTRAEVDGDDLVVNGQKVWTSHAHLARWQELLVRTDPAAPKHRGLTWVICDMTAPGITVRPIRTLAGHHHFCEVFYDNVRIPLANVVGALNEGWRVAMSTLSFERGTGYVAKQLDLARAIEELISLARELPGRGGTALLGDDEVAGDLAELKAEVAALRSMTYAQISRCQREAVPGPEGAIVALYYGELSQRVHRMAMRVLGPQGLMRGGASEDLVGAFLHVFHETIAGGTSEIRRNIIGERVLGLPRVGAG</sequence>
<evidence type="ECO:0000256" key="3">
    <source>
        <dbReference type="ARBA" id="ARBA00022630"/>
    </source>
</evidence>
<protein>
    <submittedName>
        <fullName evidence="10">Acyl-CoA dehydrogenase</fullName>
    </submittedName>
</protein>
<organism evidence="10 11">
    <name type="scientific">Neoroseomonas marina</name>
    <dbReference type="NCBI Taxonomy" id="1232220"/>
    <lineage>
        <taxon>Bacteria</taxon>
        <taxon>Pseudomonadati</taxon>
        <taxon>Pseudomonadota</taxon>
        <taxon>Alphaproteobacteria</taxon>
        <taxon>Acetobacterales</taxon>
        <taxon>Acetobacteraceae</taxon>
        <taxon>Neoroseomonas</taxon>
    </lineage>
</organism>
<evidence type="ECO:0000256" key="1">
    <source>
        <dbReference type="ARBA" id="ARBA00001974"/>
    </source>
</evidence>
<evidence type="ECO:0000259" key="9">
    <source>
        <dbReference type="Pfam" id="PF02771"/>
    </source>
</evidence>
<dbReference type="SUPFAM" id="SSF47203">
    <property type="entry name" value="Acyl-CoA dehydrogenase C-terminal domain-like"/>
    <property type="match status" value="1"/>
</dbReference>
<dbReference type="InterPro" id="IPR009100">
    <property type="entry name" value="AcylCoA_DH/oxidase_NM_dom_sf"/>
</dbReference>
<dbReference type="GO" id="GO:0016627">
    <property type="term" value="F:oxidoreductase activity, acting on the CH-CH group of donors"/>
    <property type="evidence" value="ECO:0007669"/>
    <property type="project" value="InterPro"/>
</dbReference>
<dbReference type="InterPro" id="IPR046373">
    <property type="entry name" value="Acyl-CoA_Oxase/DH_mid-dom_sf"/>
</dbReference>
<dbReference type="Pfam" id="PF02771">
    <property type="entry name" value="Acyl-CoA_dh_N"/>
    <property type="match status" value="1"/>
</dbReference>
<evidence type="ECO:0000256" key="4">
    <source>
        <dbReference type="ARBA" id="ARBA00022827"/>
    </source>
</evidence>
<dbReference type="SUPFAM" id="SSF56645">
    <property type="entry name" value="Acyl-CoA dehydrogenase NM domain-like"/>
    <property type="match status" value="1"/>
</dbReference>
<evidence type="ECO:0000256" key="5">
    <source>
        <dbReference type="ARBA" id="ARBA00023002"/>
    </source>
</evidence>
<name>A0A848EM29_9PROT</name>
<keyword evidence="3 6" id="KW-0285">Flavoprotein</keyword>
<dbReference type="FunFam" id="2.40.110.10:FF:000011">
    <property type="entry name" value="Acyl-CoA dehydrogenase FadE34"/>
    <property type="match status" value="1"/>
</dbReference>
<evidence type="ECO:0000256" key="6">
    <source>
        <dbReference type="RuleBase" id="RU362125"/>
    </source>
</evidence>
<reference evidence="10 11" key="1">
    <citation type="submission" date="2020-03" db="EMBL/GenBank/DDBJ databases">
        <authorList>
            <person name="Sun Q."/>
        </authorList>
    </citation>
    <scope>NUCLEOTIDE SEQUENCE [LARGE SCALE GENOMIC DNA]</scope>
    <source>
        <strain evidence="10 11">JC162</strain>
    </source>
</reference>
<evidence type="ECO:0000313" key="10">
    <source>
        <dbReference type="EMBL" id="NMJ44440.1"/>
    </source>
</evidence>
<dbReference type="GO" id="GO:0005886">
    <property type="term" value="C:plasma membrane"/>
    <property type="evidence" value="ECO:0007669"/>
    <property type="project" value="TreeGrafter"/>
</dbReference>
<dbReference type="EMBL" id="JABBKX010000017">
    <property type="protein sequence ID" value="NMJ44440.1"/>
    <property type="molecule type" value="Genomic_DNA"/>
</dbReference>